<evidence type="ECO:0000313" key="2">
    <source>
        <dbReference type="EMBL" id="KAL3500913.1"/>
    </source>
</evidence>
<dbReference type="PANTHER" id="PTHR33184">
    <property type="entry name" value="PROTEIN TAPETUM DETERMINANT 1-LIKE-RELATED"/>
    <property type="match status" value="1"/>
</dbReference>
<evidence type="ECO:0000313" key="3">
    <source>
        <dbReference type="Proteomes" id="UP001630127"/>
    </source>
</evidence>
<evidence type="ECO:0000256" key="1">
    <source>
        <dbReference type="ARBA" id="ARBA00022729"/>
    </source>
</evidence>
<keyword evidence="3" id="KW-1185">Reference proteome</keyword>
<proteinExistence type="predicted"/>
<keyword evidence="1" id="KW-0732">Signal</keyword>
<sequence length="171" mass="18739">MKHATSALLLPQPNLSYQITWDGKASFTVKAAMKCSCNNGQKVIWNKLVWGKGGILARKCSVKDISVEQIKTGAVVGGKPEFQVTIFNACPCLQSKVKLACKGFQSAEKIDPAKVLVVAGDECSLPHGSFIAPFSGYGFYYAWDSQFSLKPISSQPQCTKRKDPRNQFRMA</sequence>
<dbReference type="PANTHER" id="PTHR33184:SF72">
    <property type="entry name" value="BETA-1,3-N-ACETYLGLUCOSAMINYLTRANSFERASE FAMILY PROTEIN"/>
    <property type="match status" value="1"/>
</dbReference>
<comment type="caution">
    <text evidence="2">The sequence shown here is derived from an EMBL/GenBank/DDBJ whole genome shotgun (WGS) entry which is preliminary data.</text>
</comment>
<gene>
    <name evidence="2" type="ORF">ACH5RR_040006</name>
</gene>
<organism evidence="2 3">
    <name type="scientific">Cinchona calisaya</name>
    <dbReference type="NCBI Taxonomy" id="153742"/>
    <lineage>
        <taxon>Eukaryota</taxon>
        <taxon>Viridiplantae</taxon>
        <taxon>Streptophyta</taxon>
        <taxon>Embryophyta</taxon>
        <taxon>Tracheophyta</taxon>
        <taxon>Spermatophyta</taxon>
        <taxon>Magnoliopsida</taxon>
        <taxon>eudicotyledons</taxon>
        <taxon>Gunneridae</taxon>
        <taxon>Pentapetalae</taxon>
        <taxon>asterids</taxon>
        <taxon>lamiids</taxon>
        <taxon>Gentianales</taxon>
        <taxon>Rubiaceae</taxon>
        <taxon>Cinchonoideae</taxon>
        <taxon>Cinchoneae</taxon>
        <taxon>Cinchona</taxon>
    </lineage>
</organism>
<dbReference type="Proteomes" id="UP001630127">
    <property type="component" value="Unassembled WGS sequence"/>
</dbReference>
<dbReference type="Pfam" id="PF24068">
    <property type="entry name" value="TPD1_C"/>
    <property type="match status" value="1"/>
</dbReference>
<dbReference type="InterPro" id="IPR040361">
    <property type="entry name" value="TPD1"/>
</dbReference>
<protein>
    <submittedName>
        <fullName evidence="2">Uncharacterized protein</fullName>
    </submittedName>
</protein>
<dbReference type="AlphaFoldDB" id="A0ABD2Y5I5"/>
<dbReference type="EMBL" id="JBJUIK010000016">
    <property type="protein sequence ID" value="KAL3500913.1"/>
    <property type="molecule type" value="Genomic_DNA"/>
</dbReference>
<accession>A0ABD2Y5I5</accession>
<reference evidence="2 3" key="1">
    <citation type="submission" date="2024-11" db="EMBL/GenBank/DDBJ databases">
        <title>A near-complete genome assembly of Cinchona calisaya.</title>
        <authorList>
            <person name="Lian D.C."/>
            <person name="Zhao X.W."/>
            <person name="Wei L."/>
        </authorList>
    </citation>
    <scope>NUCLEOTIDE SEQUENCE [LARGE SCALE GENOMIC DNA]</scope>
    <source>
        <tissue evidence="2">Nenye</tissue>
    </source>
</reference>
<name>A0ABD2Y5I5_9GENT</name>